<dbReference type="FunFam" id="2.60.40.150:FF:000008">
    <property type="entry name" value="1-phosphatidylinositol 4,5-bisphosphate phosphodiesterase"/>
    <property type="match status" value="1"/>
</dbReference>
<feature type="coiled-coil region" evidence="19">
    <location>
        <begin position="886"/>
        <end position="913"/>
    </location>
</feature>
<proteinExistence type="predicted"/>
<dbReference type="GO" id="GO:0046488">
    <property type="term" value="P:phosphatidylinositol metabolic process"/>
    <property type="evidence" value="ECO:0007669"/>
    <property type="project" value="TreeGrafter"/>
</dbReference>
<evidence type="ECO:0000256" key="2">
    <source>
        <dbReference type="ARBA" id="ARBA00004370"/>
    </source>
</evidence>
<evidence type="ECO:0000259" key="21">
    <source>
        <dbReference type="PROSITE" id="PS50004"/>
    </source>
</evidence>
<evidence type="ECO:0000256" key="11">
    <source>
        <dbReference type="ARBA" id="ARBA00023136"/>
    </source>
</evidence>
<dbReference type="InterPro" id="IPR011992">
    <property type="entry name" value="EF-hand-dom_pair"/>
</dbReference>
<comment type="catalytic activity">
    <reaction evidence="14">
        <text>a 1,2-diacyl-sn-glycero-3-phospho-(1D-myo-inositol-4,5-bisphosphate) + H2O = 1D-myo-inositol 1,4,5-trisphosphate + a 1,2-diacyl-sn-glycerol + H(+)</text>
        <dbReference type="Rhea" id="RHEA:33179"/>
        <dbReference type="ChEBI" id="CHEBI:15377"/>
        <dbReference type="ChEBI" id="CHEBI:15378"/>
        <dbReference type="ChEBI" id="CHEBI:17815"/>
        <dbReference type="ChEBI" id="CHEBI:58456"/>
        <dbReference type="ChEBI" id="CHEBI:203600"/>
        <dbReference type="EC" id="3.1.4.11"/>
    </reaction>
    <physiologicalReaction direction="left-to-right" evidence="14">
        <dbReference type="Rhea" id="RHEA:33180"/>
    </physiologicalReaction>
</comment>
<dbReference type="InterPro" id="IPR042531">
    <property type="entry name" value="PLC-beta_C_sf"/>
</dbReference>
<dbReference type="CDD" id="cd08591">
    <property type="entry name" value="PI-PLCc_beta"/>
    <property type="match status" value="1"/>
</dbReference>
<dbReference type="GO" id="GO:0004435">
    <property type="term" value="F:phosphatidylinositol-4,5-bisphosphate phospholipase C activity"/>
    <property type="evidence" value="ECO:0007669"/>
    <property type="project" value="UniProtKB-EC"/>
</dbReference>
<reference evidence="23" key="1">
    <citation type="submission" date="2025-08" db="UniProtKB">
        <authorList>
            <consortium name="Ensembl"/>
        </authorList>
    </citation>
    <scope>IDENTIFICATION</scope>
</reference>
<dbReference type="InterPro" id="IPR015359">
    <property type="entry name" value="PLC_EF-hand-like"/>
</dbReference>
<evidence type="ECO:0000256" key="10">
    <source>
        <dbReference type="ARBA" id="ARBA00023098"/>
    </source>
</evidence>
<evidence type="ECO:0000256" key="1">
    <source>
        <dbReference type="ARBA" id="ARBA00004123"/>
    </source>
</evidence>
<keyword evidence="6" id="KW-0597">Phosphoprotein</keyword>
<keyword evidence="9 18" id="KW-0442">Lipid degradation</keyword>
<organism evidence="23 24">
    <name type="scientific">Cyprinus carpio</name>
    <name type="common">Common carp</name>
    <dbReference type="NCBI Taxonomy" id="7962"/>
    <lineage>
        <taxon>Eukaryota</taxon>
        <taxon>Metazoa</taxon>
        <taxon>Chordata</taxon>
        <taxon>Craniata</taxon>
        <taxon>Vertebrata</taxon>
        <taxon>Euteleostomi</taxon>
        <taxon>Actinopterygii</taxon>
        <taxon>Neopterygii</taxon>
        <taxon>Teleostei</taxon>
        <taxon>Ostariophysi</taxon>
        <taxon>Cypriniformes</taxon>
        <taxon>Cyprinidae</taxon>
        <taxon>Cyprininae</taxon>
        <taxon>Cyprinus</taxon>
    </lineage>
</organism>
<dbReference type="GO" id="GO:0016020">
    <property type="term" value="C:membrane"/>
    <property type="evidence" value="ECO:0007669"/>
    <property type="project" value="UniProtKB-SubCell"/>
</dbReference>
<dbReference type="Gene3D" id="1.10.238.10">
    <property type="entry name" value="EF-hand"/>
    <property type="match status" value="1"/>
</dbReference>
<evidence type="ECO:0000313" key="24">
    <source>
        <dbReference type="Proteomes" id="UP000694427"/>
    </source>
</evidence>
<evidence type="ECO:0000256" key="7">
    <source>
        <dbReference type="ARBA" id="ARBA00022801"/>
    </source>
</evidence>
<evidence type="ECO:0000256" key="17">
    <source>
        <dbReference type="PIRSR" id="PIRSR000956-2"/>
    </source>
</evidence>
<feature type="domain" description="PI-PLC Y-box" evidence="22">
    <location>
        <begin position="532"/>
        <end position="648"/>
    </location>
</feature>
<name>A0A8C1MNE0_CYPCA</name>
<dbReference type="PROSITE" id="PS50007">
    <property type="entry name" value="PIPLC_X_DOMAIN"/>
    <property type="match status" value="1"/>
</dbReference>
<dbReference type="PROSITE" id="PS50004">
    <property type="entry name" value="C2"/>
    <property type="match status" value="1"/>
</dbReference>
<comment type="cofactor">
    <cofactor evidence="17">
        <name>Ca(2+)</name>
        <dbReference type="ChEBI" id="CHEBI:29108"/>
    </cofactor>
    <text evidence="17">Binds 1 Ca(2+) ion per subunit.</text>
</comment>
<dbReference type="InterPro" id="IPR017946">
    <property type="entry name" value="PLC-like_Pdiesterase_TIM-brl"/>
</dbReference>
<dbReference type="SMART" id="SM00149">
    <property type="entry name" value="PLCYc"/>
    <property type="match status" value="1"/>
</dbReference>
<dbReference type="Pfam" id="PF09279">
    <property type="entry name" value="EF-hand_like"/>
    <property type="match status" value="1"/>
</dbReference>
<evidence type="ECO:0000256" key="16">
    <source>
        <dbReference type="PIRSR" id="PIRSR000956-1"/>
    </source>
</evidence>
<feature type="active site" evidence="16">
    <location>
        <position position="311"/>
    </location>
</feature>
<keyword evidence="8 17" id="KW-0106">Calcium</keyword>
<dbReference type="Pfam" id="PF08703">
    <property type="entry name" value="PLC-beta_C"/>
    <property type="match status" value="1"/>
</dbReference>
<dbReference type="Gene3D" id="1.20.1230.10">
    <property type="entry name" value="Phospholipase C beta, distal C-terminal domain"/>
    <property type="match status" value="1"/>
</dbReference>
<sequence>MAGAKPGVHALQLKPVSVHEVLKRGSKFIKWDEANSIPSLVTLKVDPDGFFLYWSGGNNMEVEILDISQIRDTRTGRFAKMPKDQRIRDMLDLGKGESNSDTKLLTIVYGNDLVNISFLNFQAVQDGYCKVWTDELFKLATNILSQNASRNTFFFKAYTKLKLQVNQDGKILVKNSSGLSFIKPDDFTWEMFQNFLNKLSPRPEVERIFVELGSKGKPFLSLDQLMDFINRKQRDSRLNEVLYPPLKREQVRQLMERYETNTSQLERDQISLMGFTKYLGGDENSVVPPERLDIIDDMNQPLSHYFINSSHNTYLTVGQLTGLSSVEMYRQVLLTGCRCIELDCWKGRPPEEEPIITHGFTMTTEISFKEVIEAIAESAFKTSPYPLILSFENHVDSAKQQAKMAEYCRSMFGDALLIEPLEKYPLVPGQQLPSPQELMGKILIKNKKKHPHRASNGGSIRRKDGTDEQSSPLNGVYTRNTPKPSLIHSNTKVTVIEMSEEEEEEEPIPDPKKHNNTDEGTAYSEVNATEEMSTLVNYIEPVKFKSFEVAAKRNKYFEMSSFVETKGMDTLKNSPSEFVEYNKKQLSRIYPKGTRVDSSNYMPQLFWNVGCQMVALNFQTLDLPMQLNMGVFEYNGHCGYLLKPEFMRRTDKHFDPFTMDIVDGIVANTVKIKIISGQFLNDKKVGVYVEVDMFGLPADTKRKYRTKTSNNNSLDPIWDDETFVFNKVVLPTLASLRVAVYEENGKFIGHRILPVSALRPGYHYICLKNELNQPLMLSSLLVYTEAQDYIPNEHQEYAEALTNPIKHLSLLAQRERQLLALMEDPTEVSHNAKQPRSRSSRMCVTSEKLFSCVFVFEAHLLVCGQMQKCHITTRREKKELQKILDRKRLNSIIEAKKAEKDKAEAELNEINRKHINESVYLIRQVSRVVEKFMNVVLFV</sequence>
<evidence type="ECO:0000256" key="8">
    <source>
        <dbReference type="ARBA" id="ARBA00022837"/>
    </source>
</evidence>
<evidence type="ECO:0000256" key="6">
    <source>
        <dbReference type="ARBA" id="ARBA00022553"/>
    </source>
</evidence>
<evidence type="ECO:0000313" key="23">
    <source>
        <dbReference type="Ensembl" id="ENSCCRP00010079572.1"/>
    </source>
</evidence>
<dbReference type="InterPro" id="IPR001711">
    <property type="entry name" value="PLipase_C_Pinositol-sp_Y"/>
</dbReference>
<dbReference type="PANTHER" id="PTHR10336">
    <property type="entry name" value="PHOSPHOINOSITIDE-SPECIFIC PHOSPHOLIPASE C FAMILY PROTEIN"/>
    <property type="match status" value="1"/>
</dbReference>
<feature type="binding site" evidence="17">
    <location>
        <position position="341"/>
    </location>
    <ligand>
        <name>Ca(2+)</name>
        <dbReference type="ChEBI" id="CHEBI:29108"/>
    </ligand>
</feature>
<evidence type="ECO:0000256" key="5">
    <source>
        <dbReference type="ARBA" id="ARBA00022490"/>
    </source>
</evidence>
<dbReference type="InterPro" id="IPR000909">
    <property type="entry name" value="PLipase_C_PInositol-sp_X_dom"/>
</dbReference>
<evidence type="ECO:0000256" key="14">
    <source>
        <dbReference type="ARBA" id="ARBA00023674"/>
    </source>
</evidence>
<dbReference type="SUPFAM" id="SSF69989">
    <property type="entry name" value="C-terminal domain of PLC-beta"/>
    <property type="match status" value="1"/>
</dbReference>
<evidence type="ECO:0000256" key="20">
    <source>
        <dbReference type="SAM" id="MobiDB-lite"/>
    </source>
</evidence>
<evidence type="ECO:0000256" key="3">
    <source>
        <dbReference type="ARBA" id="ARBA00004496"/>
    </source>
</evidence>
<reference evidence="23" key="2">
    <citation type="submission" date="2025-09" db="UniProtKB">
        <authorList>
            <consortium name="Ensembl"/>
        </authorList>
    </citation>
    <scope>IDENTIFICATION</scope>
</reference>
<comment type="subcellular location">
    <subcellularLocation>
        <location evidence="3">Cytoplasm</location>
    </subcellularLocation>
    <subcellularLocation>
        <location evidence="2">Membrane</location>
    </subcellularLocation>
    <subcellularLocation>
        <location evidence="1">Nucleus</location>
    </subcellularLocation>
</comment>
<dbReference type="SUPFAM" id="SSF49562">
    <property type="entry name" value="C2 domain (Calcium/lipid-binding domain, CaLB)"/>
    <property type="match status" value="1"/>
</dbReference>
<dbReference type="GO" id="GO:0005737">
    <property type="term" value="C:cytoplasm"/>
    <property type="evidence" value="ECO:0007669"/>
    <property type="project" value="UniProtKB-SubCell"/>
</dbReference>
<dbReference type="SMART" id="SM00239">
    <property type="entry name" value="C2"/>
    <property type="match status" value="1"/>
</dbReference>
<keyword evidence="5" id="KW-0963">Cytoplasm</keyword>
<accession>A0A8C1MNE0</accession>
<feature type="binding site" evidence="17">
    <location>
        <position position="392"/>
    </location>
    <ligand>
        <name>Ca(2+)</name>
        <dbReference type="ChEBI" id="CHEBI:29108"/>
    </ligand>
</feature>
<dbReference type="SUPFAM" id="SSF50729">
    <property type="entry name" value="PH domain-like"/>
    <property type="match status" value="1"/>
</dbReference>
<feature type="compositionally biased region" description="Acidic residues" evidence="20">
    <location>
        <begin position="498"/>
        <end position="508"/>
    </location>
</feature>
<evidence type="ECO:0000256" key="18">
    <source>
        <dbReference type="RuleBase" id="RU361133"/>
    </source>
</evidence>
<dbReference type="FunFam" id="1.10.238.10:FF:000048">
    <property type="entry name" value="1-phosphatidylinositol 4,5-bisphosphate phosphodiesterase"/>
    <property type="match status" value="1"/>
</dbReference>
<dbReference type="Pfam" id="PF00388">
    <property type="entry name" value="PI-PLC-X"/>
    <property type="match status" value="1"/>
</dbReference>
<dbReference type="GO" id="GO:0005509">
    <property type="term" value="F:calcium ion binding"/>
    <property type="evidence" value="ECO:0007669"/>
    <property type="project" value="InterPro"/>
</dbReference>
<keyword evidence="13" id="KW-0539">Nucleus</keyword>
<evidence type="ECO:0000256" key="19">
    <source>
        <dbReference type="SAM" id="Coils"/>
    </source>
</evidence>
<feature type="active site" evidence="16">
    <location>
        <position position="358"/>
    </location>
</feature>
<dbReference type="InterPro" id="IPR016280">
    <property type="entry name" value="PLC-beta"/>
</dbReference>
<evidence type="ECO:0000256" key="12">
    <source>
        <dbReference type="ARBA" id="ARBA00023224"/>
    </source>
</evidence>
<dbReference type="PRINTS" id="PR00390">
    <property type="entry name" value="PHPHLIPASEC"/>
</dbReference>
<dbReference type="InterPro" id="IPR001192">
    <property type="entry name" value="PI-PLC_fam"/>
</dbReference>
<dbReference type="PROSITE" id="PS50008">
    <property type="entry name" value="PIPLC_Y_DOMAIN"/>
    <property type="match status" value="1"/>
</dbReference>
<feature type="compositionally biased region" description="Polar residues" evidence="20">
    <location>
        <begin position="468"/>
        <end position="493"/>
    </location>
</feature>
<dbReference type="GO" id="GO:0048015">
    <property type="term" value="P:phosphatidylinositol-mediated signaling"/>
    <property type="evidence" value="ECO:0007669"/>
    <property type="project" value="TreeGrafter"/>
</dbReference>
<dbReference type="Pfam" id="PF00387">
    <property type="entry name" value="PI-PLC-Y"/>
    <property type="match status" value="1"/>
</dbReference>
<keyword evidence="7 18" id="KW-0378">Hydrolase</keyword>
<dbReference type="GO" id="GO:0005634">
    <property type="term" value="C:nucleus"/>
    <property type="evidence" value="ECO:0007669"/>
    <property type="project" value="UniProtKB-SubCell"/>
</dbReference>
<dbReference type="SUPFAM" id="SSF51695">
    <property type="entry name" value="PLC-like phosphodiesterases"/>
    <property type="match status" value="1"/>
</dbReference>
<keyword evidence="19" id="KW-0175">Coiled coil</keyword>
<comment type="catalytic activity">
    <reaction evidence="15">
        <text>a 1,2-diacyl-sn-glycero-3-phospho-(1D-myo-inositol) + H2O = 1D-myo-inositol 1-phosphate + a 1,2-diacyl-sn-glycerol + H(+)</text>
        <dbReference type="Rhea" id="RHEA:43484"/>
        <dbReference type="ChEBI" id="CHEBI:15377"/>
        <dbReference type="ChEBI" id="CHEBI:15378"/>
        <dbReference type="ChEBI" id="CHEBI:17815"/>
        <dbReference type="ChEBI" id="CHEBI:57880"/>
        <dbReference type="ChEBI" id="CHEBI:58433"/>
    </reaction>
    <physiologicalReaction direction="left-to-right" evidence="15">
        <dbReference type="Rhea" id="RHEA:43485"/>
    </physiologicalReaction>
</comment>
<dbReference type="PANTHER" id="PTHR10336:SF11">
    <property type="entry name" value="1-PHOSPHATIDYLINOSITOL 4,5-BISPHOSPHATE PHOSPHODIESTERASE BETA-3"/>
    <property type="match status" value="1"/>
</dbReference>
<dbReference type="Gene3D" id="2.60.40.150">
    <property type="entry name" value="C2 domain"/>
    <property type="match status" value="1"/>
</dbReference>
<evidence type="ECO:0000256" key="4">
    <source>
        <dbReference type="ARBA" id="ARBA00012368"/>
    </source>
</evidence>
<keyword evidence="12" id="KW-0807">Transducer</keyword>
<dbReference type="Gene3D" id="3.20.20.190">
    <property type="entry name" value="Phosphatidylinositol (PI) phosphodiesterase"/>
    <property type="match status" value="1"/>
</dbReference>
<dbReference type="Gene3D" id="2.30.29.240">
    <property type="match status" value="1"/>
</dbReference>
<dbReference type="InterPro" id="IPR035892">
    <property type="entry name" value="C2_domain_sf"/>
</dbReference>
<keyword evidence="10 18" id="KW-0443">Lipid metabolism</keyword>
<evidence type="ECO:0000256" key="13">
    <source>
        <dbReference type="ARBA" id="ARBA00023242"/>
    </source>
</evidence>
<dbReference type="Proteomes" id="UP000694427">
    <property type="component" value="Unplaced"/>
</dbReference>
<dbReference type="GO" id="GO:0051209">
    <property type="term" value="P:release of sequestered calcium ion into cytosol"/>
    <property type="evidence" value="ECO:0007669"/>
    <property type="project" value="TreeGrafter"/>
</dbReference>
<dbReference type="Ensembl" id="ENSCCRT00010088265.1">
    <property type="protein sequence ID" value="ENSCCRP00010079572.1"/>
    <property type="gene ID" value="ENSCCRG00010030470.1"/>
</dbReference>
<gene>
    <name evidence="23" type="primary">LOC109053272</name>
</gene>
<keyword evidence="17" id="KW-0479">Metal-binding</keyword>
<dbReference type="GO" id="GO:0016042">
    <property type="term" value="P:lipid catabolic process"/>
    <property type="evidence" value="ECO:0007669"/>
    <property type="project" value="UniProtKB-KW"/>
</dbReference>
<dbReference type="PIRSF" id="PIRSF000956">
    <property type="entry name" value="PLC-beta"/>
    <property type="match status" value="1"/>
</dbReference>
<evidence type="ECO:0000259" key="22">
    <source>
        <dbReference type="PROSITE" id="PS50008"/>
    </source>
</evidence>
<dbReference type="InterPro" id="IPR014815">
    <property type="entry name" value="PLC-beta_C"/>
</dbReference>
<feature type="region of interest" description="Disordered" evidence="20">
    <location>
        <begin position="445"/>
        <end position="520"/>
    </location>
</feature>
<protein>
    <recommendedName>
        <fullName evidence="4 18">Phosphoinositide phospholipase C</fullName>
        <ecNumber evidence="4 18">3.1.4.11</ecNumber>
    </recommendedName>
</protein>
<evidence type="ECO:0000256" key="15">
    <source>
        <dbReference type="ARBA" id="ARBA00023726"/>
    </source>
</evidence>
<evidence type="ECO:0000256" key="9">
    <source>
        <dbReference type="ARBA" id="ARBA00022963"/>
    </source>
</evidence>
<dbReference type="GO" id="GO:0005516">
    <property type="term" value="F:calmodulin binding"/>
    <property type="evidence" value="ECO:0007669"/>
    <property type="project" value="TreeGrafter"/>
</dbReference>
<dbReference type="InterPro" id="IPR037862">
    <property type="entry name" value="PLC-beta_PH"/>
</dbReference>
<feature type="binding site" evidence="17">
    <location>
        <position position="343"/>
    </location>
    <ligand>
        <name>Ca(2+)</name>
        <dbReference type="ChEBI" id="CHEBI:29108"/>
    </ligand>
</feature>
<dbReference type="Pfam" id="PF17787">
    <property type="entry name" value="PH_14"/>
    <property type="match status" value="1"/>
</dbReference>
<dbReference type="SUPFAM" id="SSF47473">
    <property type="entry name" value="EF-hand"/>
    <property type="match status" value="1"/>
</dbReference>
<dbReference type="AlphaFoldDB" id="A0A8C1MNE0"/>
<feature type="binding site" evidence="17">
    <location>
        <position position="312"/>
    </location>
    <ligand>
        <name>Ca(2+)</name>
        <dbReference type="ChEBI" id="CHEBI:29108"/>
    </ligand>
</feature>
<feature type="domain" description="C2" evidence="21">
    <location>
        <begin position="651"/>
        <end position="775"/>
    </location>
</feature>
<dbReference type="CDD" id="cd13361">
    <property type="entry name" value="PH_PLC_beta"/>
    <property type="match status" value="1"/>
</dbReference>
<dbReference type="GO" id="GO:0007186">
    <property type="term" value="P:G protein-coupled receptor signaling pathway"/>
    <property type="evidence" value="ECO:0007669"/>
    <property type="project" value="TreeGrafter"/>
</dbReference>
<keyword evidence="11" id="KW-0472">Membrane</keyword>
<keyword evidence="24" id="KW-1185">Reference proteome</keyword>
<dbReference type="SMART" id="SM00148">
    <property type="entry name" value="PLCXc"/>
    <property type="match status" value="1"/>
</dbReference>
<dbReference type="EC" id="3.1.4.11" evidence="4 18"/>
<dbReference type="InterPro" id="IPR000008">
    <property type="entry name" value="C2_dom"/>
</dbReference>
<dbReference type="CDD" id="cd00275">
    <property type="entry name" value="C2_PLC_like"/>
    <property type="match status" value="1"/>
</dbReference>